<keyword evidence="3" id="KW-0479">Metal-binding</keyword>
<evidence type="ECO:0000256" key="3">
    <source>
        <dbReference type="ARBA" id="ARBA00022723"/>
    </source>
</evidence>
<dbReference type="EMBL" id="JACSQC010000004">
    <property type="protein sequence ID" value="MBD8044255.1"/>
    <property type="molecule type" value="Genomic_DNA"/>
</dbReference>
<evidence type="ECO:0000313" key="7">
    <source>
        <dbReference type="EMBL" id="MBD8044255.1"/>
    </source>
</evidence>
<name>A0ABR8YJ53_9MICC</name>
<organism evidence="7 8">
    <name type="scientific">Arthrobacter pullicola</name>
    <dbReference type="NCBI Taxonomy" id="2762224"/>
    <lineage>
        <taxon>Bacteria</taxon>
        <taxon>Bacillati</taxon>
        <taxon>Actinomycetota</taxon>
        <taxon>Actinomycetes</taxon>
        <taxon>Micrococcales</taxon>
        <taxon>Micrococcaceae</taxon>
        <taxon>Arthrobacter</taxon>
    </lineage>
</organism>
<dbReference type="RefSeq" id="WP_191747137.1">
    <property type="nucleotide sequence ID" value="NZ_JACSQC010000004.1"/>
</dbReference>
<dbReference type="InterPro" id="IPR006127">
    <property type="entry name" value="ZnuA-like"/>
</dbReference>
<dbReference type="Gene3D" id="3.40.50.1980">
    <property type="entry name" value="Nitrogenase molybdenum iron protein domain"/>
    <property type="match status" value="2"/>
</dbReference>
<dbReference type="Pfam" id="PF01297">
    <property type="entry name" value="ZnuA"/>
    <property type="match status" value="1"/>
</dbReference>
<comment type="caution">
    <text evidence="7">The sequence shown here is derived from an EMBL/GenBank/DDBJ whole genome shotgun (WGS) entry which is preliminary data.</text>
</comment>
<proteinExistence type="predicted"/>
<keyword evidence="8" id="KW-1185">Reference proteome</keyword>
<keyword evidence="2" id="KW-0813">Transport</keyword>
<reference evidence="7 8" key="1">
    <citation type="submission" date="2020-08" db="EMBL/GenBank/DDBJ databases">
        <title>A Genomic Blueprint of the Chicken Gut Microbiome.</title>
        <authorList>
            <person name="Gilroy R."/>
            <person name="Ravi A."/>
            <person name="Getino M."/>
            <person name="Pursley I."/>
            <person name="Horton D.L."/>
            <person name="Alikhan N.-F."/>
            <person name="Baker D."/>
            <person name="Gharbi K."/>
            <person name="Hall N."/>
            <person name="Watson M."/>
            <person name="Adriaenssens E.M."/>
            <person name="Foster-Nyarko E."/>
            <person name="Jarju S."/>
            <person name="Secka A."/>
            <person name="Antonio M."/>
            <person name="Oren A."/>
            <person name="Chaudhuri R."/>
            <person name="La Ragione R.M."/>
            <person name="Hildebrand F."/>
            <person name="Pallen M.J."/>
        </authorList>
    </citation>
    <scope>NUCLEOTIDE SEQUENCE [LARGE SCALE GENOMIC DNA]</scope>
    <source>
        <strain evidence="7 8">Sa2BUA2</strain>
    </source>
</reference>
<feature type="compositionally biased region" description="Basic and acidic residues" evidence="5">
    <location>
        <begin position="130"/>
        <end position="155"/>
    </location>
</feature>
<evidence type="ECO:0000256" key="5">
    <source>
        <dbReference type="SAM" id="MobiDB-lite"/>
    </source>
</evidence>
<dbReference type="InterPro" id="IPR050492">
    <property type="entry name" value="Bact_metal-bind_prot9"/>
</dbReference>
<evidence type="ECO:0000313" key="8">
    <source>
        <dbReference type="Proteomes" id="UP000652763"/>
    </source>
</evidence>
<protein>
    <submittedName>
        <fullName evidence="7">Zinc ABC transporter substrate-binding protein</fullName>
    </submittedName>
</protein>
<dbReference type="SUPFAM" id="SSF53807">
    <property type="entry name" value="Helical backbone' metal receptor"/>
    <property type="match status" value="1"/>
</dbReference>
<feature type="region of interest" description="Disordered" evidence="5">
    <location>
        <begin position="128"/>
        <end position="155"/>
    </location>
</feature>
<dbReference type="PANTHER" id="PTHR42953">
    <property type="entry name" value="HIGH-AFFINITY ZINC UPTAKE SYSTEM PROTEIN ZNUA-RELATED"/>
    <property type="match status" value="1"/>
</dbReference>
<dbReference type="PROSITE" id="PS51257">
    <property type="entry name" value="PROKAR_LIPOPROTEIN"/>
    <property type="match status" value="1"/>
</dbReference>
<evidence type="ECO:0000256" key="6">
    <source>
        <dbReference type="SAM" id="SignalP"/>
    </source>
</evidence>
<evidence type="ECO:0000256" key="1">
    <source>
        <dbReference type="ARBA" id="ARBA00004196"/>
    </source>
</evidence>
<dbReference type="Proteomes" id="UP000652763">
    <property type="component" value="Unassembled WGS sequence"/>
</dbReference>
<feature type="signal peptide" evidence="6">
    <location>
        <begin position="1"/>
        <end position="23"/>
    </location>
</feature>
<feature type="chain" id="PRO_5045911714" evidence="6">
    <location>
        <begin position="24"/>
        <end position="327"/>
    </location>
</feature>
<evidence type="ECO:0000256" key="4">
    <source>
        <dbReference type="ARBA" id="ARBA00022729"/>
    </source>
</evidence>
<gene>
    <name evidence="7" type="ORF">H9638_10600</name>
</gene>
<evidence type="ECO:0000256" key="2">
    <source>
        <dbReference type="ARBA" id="ARBA00022448"/>
    </source>
</evidence>
<comment type="subcellular location">
    <subcellularLocation>
        <location evidence="1">Cell envelope</location>
    </subcellularLocation>
</comment>
<accession>A0ABR8YJ53</accession>
<dbReference type="PANTHER" id="PTHR42953:SF1">
    <property type="entry name" value="METAL-BINDING PROTEIN HI_0362-RELATED"/>
    <property type="match status" value="1"/>
</dbReference>
<sequence length="327" mass="34415">MRRLPIRLTGYLIAAGLALTACSSDSGGNGAGTGTGDGTIRVVASTDVYGSILESVGGEHVSVESIINRPSQDPHSYEATARDKLAVSEASLVVLNGGGYDSFMESLVKDEGLPAEDVLNAVEISGLGEESGHTHSDEESGADEAHDHAGHSHGEFNEHVWYDPAAMGQLAEAAAQRLAELDPANEASFRDNAADFRAGISELETRLEALRPAADGRGVAMTEPVPAYLLEDAGLHNDTPEDFTQAVEEGSDVPPAVLKEMQDLMSSADIAFLAYNEQTSTSQTEAVRNTAESAGIPVVDFSETLPEGEDYLGWMGLNIDAIEGVLQ</sequence>
<keyword evidence="4 6" id="KW-0732">Signal</keyword>